<keyword evidence="1" id="KW-0472">Membrane</keyword>
<dbReference type="EMBL" id="OX336137">
    <property type="protein sequence ID" value="CAI2717027.1"/>
    <property type="molecule type" value="Genomic_DNA"/>
</dbReference>
<evidence type="ECO:0000313" key="3">
    <source>
        <dbReference type="Proteomes" id="UP001157733"/>
    </source>
</evidence>
<feature type="transmembrane region" description="Helical" evidence="1">
    <location>
        <begin position="32"/>
        <end position="48"/>
    </location>
</feature>
<evidence type="ECO:0000256" key="1">
    <source>
        <dbReference type="SAM" id="Phobius"/>
    </source>
</evidence>
<proteinExistence type="predicted"/>
<evidence type="ECO:0008006" key="4">
    <source>
        <dbReference type="Google" id="ProtNLM"/>
    </source>
</evidence>
<accession>A0ABM9HA61</accession>
<sequence>MSTKAKELIKIYILWLLAGLLLIYLALEVHSFFIVFVFIFFLYCAWLIRNVRCHECGWSLVMRPFIEIELDKPLIYGALPWLPSKCPNCGEKVK</sequence>
<dbReference type="RefSeq" id="WP_282010000.1">
    <property type="nucleotide sequence ID" value="NZ_OX336137.1"/>
</dbReference>
<dbReference type="Proteomes" id="UP001157733">
    <property type="component" value="Chromosome"/>
</dbReference>
<keyword evidence="1" id="KW-0812">Transmembrane</keyword>
<name>A0ABM9HA61_9BACT</name>
<organism evidence="2 3">
    <name type="scientific">Nitrospina watsonii</name>
    <dbReference type="NCBI Taxonomy" id="1323948"/>
    <lineage>
        <taxon>Bacteria</taxon>
        <taxon>Pseudomonadati</taxon>
        <taxon>Nitrospinota/Tectimicrobiota group</taxon>
        <taxon>Nitrospinota</taxon>
        <taxon>Nitrospinia</taxon>
        <taxon>Nitrospinales</taxon>
        <taxon>Nitrospinaceae</taxon>
        <taxon>Nitrospina</taxon>
    </lineage>
</organism>
<keyword evidence="1" id="KW-1133">Transmembrane helix</keyword>
<evidence type="ECO:0000313" key="2">
    <source>
        <dbReference type="EMBL" id="CAI2717027.1"/>
    </source>
</evidence>
<protein>
    <recommendedName>
        <fullName evidence="4">Zinc-ribbon 15 domain-containing protein</fullName>
    </recommendedName>
</protein>
<keyword evidence="3" id="KW-1185">Reference proteome</keyword>
<gene>
    <name evidence="2" type="ORF">NSPWAT_0168</name>
</gene>
<reference evidence="2 3" key="1">
    <citation type="submission" date="2022-09" db="EMBL/GenBank/DDBJ databases">
        <authorList>
            <person name="Kop L."/>
        </authorList>
    </citation>
    <scope>NUCLEOTIDE SEQUENCE [LARGE SCALE GENOMIC DNA]</scope>
    <source>
        <strain evidence="2 3">347</strain>
    </source>
</reference>
<feature type="transmembrane region" description="Helical" evidence="1">
    <location>
        <begin position="7"/>
        <end position="26"/>
    </location>
</feature>